<dbReference type="Proteomes" id="UP000825483">
    <property type="component" value="Unassembled WGS sequence"/>
</dbReference>
<comment type="caution">
    <text evidence="2">The sequence shown here is derived from an EMBL/GenBank/DDBJ whole genome shotgun (WGS) entry which is preliminary data.</text>
</comment>
<evidence type="ECO:0000256" key="1">
    <source>
        <dbReference type="SAM" id="Phobius"/>
    </source>
</evidence>
<sequence length="126" mass="14492">MVGQPKYTLHYYIMQYKTTCNNCKQEYIVDGEPGQTIRAKCPYCGALANVVTPADDYTSVQSGYNYSPVDSQKVNGSYTNNAVYRNRKRKSERPLFLRVTIWFLITVTILFILMTILYIVFTGMSK</sequence>
<keyword evidence="1" id="KW-0812">Transmembrane</keyword>
<dbReference type="AlphaFoldDB" id="A0A9R1CX92"/>
<keyword evidence="1" id="KW-1133">Transmembrane helix</keyword>
<keyword evidence="3" id="KW-1185">Reference proteome</keyword>
<evidence type="ECO:0000313" key="2">
    <source>
        <dbReference type="EMBL" id="GJG59226.1"/>
    </source>
</evidence>
<gene>
    <name evidence="2" type="ORF">PRLR5076_20770</name>
</gene>
<evidence type="ECO:0000313" key="3">
    <source>
        <dbReference type="Proteomes" id="UP000825483"/>
    </source>
</evidence>
<name>A0A9R1CX92_9BACT</name>
<feature type="transmembrane region" description="Helical" evidence="1">
    <location>
        <begin position="95"/>
        <end position="121"/>
    </location>
</feature>
<accession>A0A9R1CX92</accession>
<proteinExistence type="predicted"/>
<protein>
    <submittedName>
        <fullName evidence="2">Uncharacterized protein</fullName>
    </submittedName>
</protein>
<organism evidence="2 3">
    <name type="scientific">Prevotella lacticifex</name>
    <dbReference type="NCBI Taxonomy" id="2854755"/>
    <lineage>
        <taxon>Bacteria</taxon>
        <taxon>Pseudomonadati</taxon>
        <taxon>Bacteroidota</taxon>
        <taxon>Bacteroidia</taxon>
        <taxon>Bacteroidales</taxon>
        <taxon>Prevotellaceae</taxon>
        <taxon>Prevotella</taxon>
    </lineage>
</organism>
<dbReference type="EMBL" id="BPUB01000002">
    <property type="protein sequence ID" value="GJG59226.1"/>
    <property type="molecule type" value="Genomic_DNA"/>
</dbReference>
<reference evidence="2" key="1">
    <citation type="journal article" date="2022" name="Int. J. Syst. Evol. Microbiol.">
        <title>Prevotella lacticifex sp. nov., isolated from the rumen of cows.</title>
        <authorList>
            <person name="Shinkai T."/>
            <person name="Ikeyama N."/>
            <person name="Kumagai M."/>
            <person name="Ohmori H."/>
            <person name="Sakamoto M."/>
            <person name="Ohkuma M."/>
            <person name="Mitsumori M."/>
        </authorList>
    </citation>
    <scope>NUCLEOTIDE SEQUENCE</scope>
    <source>
        <strain evidence="2">R5076</strain>
    </source>
</reference>
<keyword evidence="1" id="KW-0472">Membrane</keyword>